<evidence type="ECO:0000313" key="10">
    <source>
        <dbReference type="EMBL" id="SCX78944.1"/>
    </source>
</evidence>
<dbReference type="EMBL" id="FMVN01000001">
    <property type="protein sequence ID" value="SCX78944.1"/>
    <property type="molecule type" value="Genomic_DNA"/>
</dbReference>
<reference evidence="11" key="1">
    <citation type="submission" date="2014-09" db="EMBL/GenBank/DDBJ databases">
        <authorList>
            <person name="Gomez-Valero L."/>
        </authorList>
    </citation>
    <scope>NUCLEOTIDE SEQUENCE [LARGE SCALE GENOMIC DNA]</scope>
    <source>
        <strain evidence="11">ATCC33218</strain>
    </source>
</reference>
<dbReference type="OrthoDB" id="9813426at2"/>
<keyword evidence="3 7" id="KW-1003">Cell membrane</keyword>
<keyword evidence="4 7" id="KW-0812">Transmembrane</keyword>
<evidence type="ECO:0000256" key="1">
    <source>
        <dbReference type="ARBA" id="ARBA00004651"/>
    </source>
</evidence>
<dbReference type="GO" id="GO:0005886">
    <property type="term" value="C:plasma membrane"/>
    <property type="evidence" value="ECO:0007669"/>
    <property type="project" value="UniProtKB-SubCell"/>
</dbReference>
<reference evidence="10 12" key="3">
    <citation type="submission" date="2016-10" db="EMBL/GenBank/DDBJ databases">
        <authorList>
            <person name="Varghese N."/>
            <person name="Submissions S."/>
        </authorList>
    </citation>
    <scope>NUCLEOTIDE SEQUENCE [LARGE SCALE GENOMIC DNA]</scope>
    <source>
        <strain evidence="10 12">ATCC 33218</strain>
    </source>
</reference>
<dbReference type="STRING" id="451.B6N58_09880"/>
<feature type="transmembrane region" description="Helical" evidence="7">
    <location>
        <begin position="158"/>
        <end position="178"/>
    </location>
</feature>
<reference evidence="9" key="2">
    <citation type="submission" date="2014-09" db="EMBL/GenBank/DDBJ databases">
        <authorList>
            <person name="GOMEZ-VALERO Laura"/>
        </authorList>
    </citation>
    <scope>NUCLEOTIDE SEQUENCE</scope>
    <source>
        <strain evidence="9">ATCC33218</strain>
    </source>
</reference>
<accession>A0A098GG29</accession>
<comment type="similarity">
    <text evidence="2 7">Belongs to the DedA family.</text>
</comment>
<organism evidence="9 11">
    <name type="scientific">Legionella micdadei</name>
    <name type="common">Tatlockia micdadei</name>
    <dbReference type="NCBI Taxonomy" id="451"/>
    <lineage>
        <taxon>Bacteria</taxon>
        <taxon>Pseudomonadati</taxon>
        <taxon>Pseudomonadota</taxon>
        <taxon>Gammaproteobacteria</taxon>
        <taxon>Legionellales</taxon>
        <taxon>Legionellaceae</taxon>
        <taxon>Legionella</taxon>
    </lineage>
</organism>
<dbReference type="Proteomes" id="UP000032414">
    <property type="component" value="Chromosome I"/>
</dbReference>
<feature type="domain" description="VTT" evidence="8">
    <location>
        <begin position="49"/>
        <end position="176"/>
    </location>
</feature>
<dbReference type="InterPro" id="IPR032816">
    <property type="entry name" value="VTT_dom"/>
</dbReference>
<dbReference type="PATRIC" id="fig|451.8.peg.1868"/>
<dbReference type="AlphaFoldDB" id="A0A098GG29"/>
<sequence>MENLHHFLNFILHIDNYLLNFVSTYGTWTYLVLFLIIFCETGLVVTPFLPGDSLLFVAGSIAAQPTTPLHIMLLLFLLIGASILGNQLNYFIGRLIGPRIFSAETSWLFNKNHLIETHQFYEKHGGKTIILARFIPIIRTFAPFVAGIGYMGTYQFSLYNITSALLWIGSLLGFGYFLGSLPFIKENFSLVIYGIILLSVTPPFIAFAYRKITPNGRNKLETEIDRKLN</sequence>
<dbReference type="InterPro" id="IPR058127">
    <property type="entry name" value="DedA"/>
</dbReference>
<evidence type="ECO:0000256" key="6">
    <source>
        <dbReference type="ARBA" id="ARBA00023136"/>
    </source>
</evidence>
<feature type="transmembrane region" description="Helical" evidence="7">
    <location>
        <begin position="69"/>
        <end position="92"/>
    </location>
</feature>
<dbReference type="InterPro" id="IPR032818">
    <property type="entry name" value="DedA-like"/>
</dbReference>
<evidence type="ECO:0000313" key="12">
    <source>
        <dbReference type="Proteomes" id="UP000182998"/>
    </source>
</evidence>
<dbReference type="PANTHER" id="PTHR30353:SF0">
    <property type="entry name" value="TRANSMEMBRANE PROTEIN"/>
    <property type="match status" value="1"/>
</dbReference>
<dbReference type="Pfam" id="PF09335">
    <property type="entry name" value="VTT_dom"/>
    <property type="match status" value="1"/>
</dbReference>
<feature type="transmembrane region" description="Helical" evidence="7">
    <location>
        <begin position="130"/>
        <end position="152"/>
    </location>
</feature>
<protein>
    <submittedName>
        <fullName evidence="10">Membrane-associated protein</fullName>
    </submittedName>
    <submittedName>
        <fullName evidence="9">Transmembrane protein DedA family protein</fullName>
    </submittedName>
</protein>
<evidence type="ECO:0000313" key="11">
    <source>
        <dbReference type="Proteomes" id="UP000032414"/>
    </source>
</evidence>
<dbReference type="Proteomes" id="UP000182998">
    <property type="component" value="Unassembled WGS sequence"/>
</dbReference>
<feature type="transmembrane region" description="Helical" evidence="7">
    <location>
        <begin position="28"/>
        <end position="49"/>
    </location>
</feature>
<keyword evidence="5 7" id="KW-1133">Transmembrane helix</keyword>
<keyword evidence="6 7" id="KW-0472">Membrane</keyword>
<evidence type="ECO:0000256" key="7">
    <source>
        <dbReference type="RuleBase" id="RU367016"/>
    </source>
</evidence>
<evidence type="ECO:0000313" key="9">
    <source>
        <dbReference type="EMBL" id="CEG60441.1"/>
    </source>
</evidence>
<evidence type="ECO:0000256" key="3">
    <source>
        <dbReference type="ARBA" id="ARBA00022475"/>
    </source>
</evidence>
<evidence type="ECO:0000256" key="5">
    <source>
        <dbReference type="ARBA" id="ARBA00022989"/>
    </source>
</evidence>
<gene>
    <name evidence="9" type="primary">dedA</name>
    <name evidence="9" type="ORF">LMI_1126</name>
    <name evidence="10" type="ORF">SAMN02982997_00019</name>
</gene>
<dbReference type="EMBL" id="LN614830">
    <property type="protein sequence ID" value="CEG60441.1"/>
    <property type="molecule type" value="Genomic_DNA"/>
</dbReference>
<name>A0A098GG29_LEGMI</name>
<dbReference type="KEGG" id="tmc:LMI_1126"/>
<feature type="transmembrane region" description="Helical" evidence="7">
    <location>
        <begin position="190"/>
        <end position="209"/>
    </location>
</feature>
<comment type="subcellular location">
    <subcellularLocation>
        <location evidence="1 7">Cell membrane</location>
        <topology evidence="1 7">Multi-pass membrane protein</topology>
    </subcellularLocation>
</comment>
<dbReference type="RefSeq" id="WP_045098850.1">
    <property type="nucleotide sequence ID" value="NZ_CP020614.1"/>
</dbReference>
<keyword evidence="12" id="KW-1185">Reference proteome</keyword>
<evidence type="ECO:0000259" key="8">
    <source>
        <dbReference type="Pfam" id="PF09335"/>
    </source>
</evidence>
<dbReference type="HOGENOM" id="CLU_044208_6_1_6"/>
<proteinExistence type="inferred from homology"/>
<dbReference type="NCBIfam" id="NF008102">
    <property type="entry name" value="PRK10847.1"/>
    <property type="match status" value="1"/>
</dbReference>
<evidence type="ECO:0000256" key="2">
    <source>
        <dbReference type="ARBA" id="ARBA00010792"/>
    </source>
</evidence>
<dbReference type="PANTHER" id="PTHR30353">
    <property type="entry name" value="INNER MEMBRANE PROTEIN DEDA-RELATED"/>
    <property type="match status" value="1"/>
</dbReference>
<evidence type="ECO:0000256" key="4">
    <source>
        <dbReference type="ARBA" id="ARBA00022692"/>
    </source>
</evidence>